<dbReference type="RefSeq" id="WP_253335344.1">
    <property type="nucleotide sequence ID" value="NZ_JAMYXC010000319.1"/>
</dbReference>
<dbReference type="PANTHER" id="PTHR42928:SF5">
    <property type="entry name" value="BLR1237 PROTEIN"/>
    <property type="match status" value="1"/>
</dbReference>
<reference evidence="3" key="1">
    <citation type="submission" date="2022-06" db="EMBL/GenBank/DDBJ databases">
        <title>Limimaricola sediminis sp. nov., isolated from an intertidal sediment.</title>
        <authorList>
            <person name="Shao X."/>
        </authorList>
    </citation>
    <scope>NUCLEOTIDE SEQUENCE</scope>
    <source>
        <strain evidence="3">ASW11-118</strain>
    </source>
</reference>
<gene>
    <name evidence="3" type="ORF">NHG85_19165</name>
</gene>
<accession>A0A9X2FSX0</accession>
<comment type="similarity">
    <text evidence="1">Belongs to the UPF0065 (bug) family.</text>
</comment>
<sequence>MKQNFLAAAAAAVLSSAFGTSSLAQESTVDFSGKRIEMIVPFKAGGATDVYGRFFAGKLGEHLPGNPTVVVSNIPGAGGMPGANQFEARAEPDGTALIAMTVSTQLNWLFEDPAAQFDLKEWRPLILTPQREVALVHTDTGASGPEDIEALQDVELRYADHSVRGLSIFRLLGFDGLDLDVTPVWGVSGGPARIAMERGEINLAFASSAAYRKDYASMVDSGIVTPIFSYGDFDADGNIVRDPTFPELPTYLELYEQINGSDLSGSERALYEMHLQFTGASKSLFLPADTPDDIYDAYVAAIRDIIDDPAYAEENAKFFGEHDQAVGDKARANMDQALALGDDLRGYLGDWLKKKYDLDL</sequence>
<protein>
    <recommendedName>
        <fullName evidence="5">Tripartite-type tricarboxylate transporter, receptor component TctC</fullName>
    </recommendedName>
</protein>
<dbReference type="EMBL" id="JAMYXC010000319">
    <property type="protein sequence ID" value="MCP1170627.1"/>
    <property type="molecule type" value="Genomic_DNA"/>
</dbReference>
<evidence type="ECO:0000313" key="3">
    <source>
        <dbReference type="EMBL" id="MCP1170627.1"/>
    </source>
</evidence>
<evidence type="ECO:0000256" key="1">
    <source>
        <dbReference type="ARBA" id="ARBA00006987"/>
    </source>
</evidence>
<evidence type="ECO:0000256" key="2">
    <source>
        <dbReference type="SAM" id="SignalP"/>
    </source>
</evidence>
<dbReference type="AlphaFoldDB" id="A0A9X2FSX0"/>
<dbReference type="Proteomes" id="UP001139477">
    <property type="component" value="Unassembled WGS sequence"/>
</dbReference>
<dbReference type="PANTHER" id="PTHR42928">
    <property type="entry name" value="TRICARBOXYLATE-BINDING PROTEIN"/>
    <property type="match status" value="1"/>
</dbReference>
<evidence type="ECO:0008006" key="5">
    <source>
        <dbReference type="Google" id="ProtNLM"/>
    </source>
</evidence>
<dbReference type="Gene3D" id="3.40.190.150">
    <property type="entry name" value="Bordetella uptake gene, domain 1"/>
    <property type="match status" value="1"/>
</dbReference>
<keyword evidence="4" id="KW-1185">Reference proteome</keyword>
<evidence type="ECO:0000313" key="4">
    <source>
        <dbReference type="Proteomes" id="UP001139477"/>
    </source>
</evidence>
<dbReference type="InterPro" id="IPR042100">
    <property type="entry name" value="Bug_dom1"/>
</dbReference>
<keyword evidence="2" id="KW-0732">Signal</keyword>
<dbReference type="InterPro" id="IPR005064">
    <property type="entry name" value="BUG"/>
</dbReference>
<organism evidence="3 4">
    <name type="scientific">Limimaricola litoreus</name>
    <dbReference type="NCBI Taxonomy" id="2955316"/>
    <lineage>
        <taxon>Bacteria</taxon>
        <taxon>Pseudomonadati</taxon>
        <taxon>Pseudomonadota</taxon>
        <taxon>Alphaproteobacteria</taxon>
        <taxon>Rhodobacterales</taxon>
        <taxon>Paracoccaceae</taxon>
        <taxon>Limimaricola</taxon>
    </lineage>
</organism>
<proteinExistence type="inferred from homology"/>
<feature type="signal peptide" evidence="2">
    <location>
        <begin position="1"/>
        <end position="24"/>
    </location>
</feature>
<dbReference type="Gene3D" id="3.40.190.10">
    <property type="entry name" value="Periplasmic binding protein-like II"/>
    <property type="match status" value="1"/>
</dbReference>
<feature type="chain" id="PRO_5040795075" description="Tripartite-type tricarboxylate transporter, receptor component TctC" evidence="2">
    <location>
        <begin position="25"/>
        <end position="360"/>
    </location>
</feature>
<comment type="caution">
    <text evidence="3">The sequence shown here is derived from an EMBL/GenBank/DDBJ whole genome shotgun (WGS) entry which is preliminary data.</text>
</comment>
<name>A0A9X2FSX0_9RHOB</name>